<feature type="transmembrane region" description="Helical" evidence="1">
    <location>
        <begin position="91"/>
        <end position="124"/>
    </location>
</feature>
<comment type="caution">
    <text evidence="2">The sequence shown here is derived from an EMBL/GenBank/DDBJ whole genome shotgun (WGS) entry which is preliminary data.</text>
</comment>
<keyword evidence="1" id="KW-0812">Transmembrane</keyword>
<evidence type="ECO:0000313" key="2">
    <source>
        <dbReference type="EMBL" id="MFC5177692.1"/>
    </source>
</evidence>
<organism evidence="2 3">
    <name type="scientific">Nocardioides taihuensis</name>
    <dbReference type="NCBI Taxonomy" id="1835606"/>
    <lineage>
        <taxon>Bacteria</taxon>
        <taxon>Bacillati</taxon>
        <taxon>Actinomycetota</taxon>
        <taxon>Actinomycetes</taxon>
        <taxon>Propionibacteriales</taxon>
        <taxon>Nocardioidaceae</taxon>
        <taxon>Nocardioides</taxon>
    </lineage>
</organism>
<feature type="transmembrane region" description="Helical" evidence="1">
    <location>
        <begin position="62"/>
        <end position="79"/>
    </location>
</feature>
<gene>
    <name evidence="2" type="ORF">ACFPGP_13500</name>
</gene>
<feature type="transmembrane region" description="Helical" evidence="1">
    <location>
        <begin position="267"/>
        <end position="285"/>
    </location>
</feature>
<keyword evidence="1" id="KW-1133">Transmembrane helix</keyword>
<dbReference type="Proteomes" id="UP001596087">
    <property type="component" value="Unassembled WGS sequence"/>
</dbReference>
<proteinExistence type="predicted"/>
<dbReference type="EMBL" id="JBHSKD010000015">
    <property type="protein sequence ID" value="MFC5177692.1"/>
    <property type="molecule type" value="Genomic_DNA"/>
</dbReference>
<evidence type="ECO:0000313" key="3">
    <source>
        <dbReference type="Proteomes" id="UP001596087"/>
    </source>
</evidence>
<feature type="transmembrane region" description="Helical" evidence="1">
    <location>
        <begin position="175"/>
        <end position="196"/>
    </location>
</feature>
<keyword evidence="1" id="KW-0472">Membrane</keyword>
<evidence type="ECO:0000256" key="1">
    <source>
        <dbReference type="SAM" id="Phobius"/>
    </source>
</evidence>
<feature type="transmembrane region" description="Helical" evidence="1">
    <location>
        <begin position="297"/>
        <end position="317"/>
    </location>
</feature>
<feature type="transmembrane region" description="Helical" evidence="1">
    <location>
        <begin position="136"/>
        <end position="155"/>
    </location>
</feature>
<feature type="transmembrane region" description="Helical" evidence="1">
    <location>
        <begin position="323"/>
        <end position="342"/>
    </location>
</feature>
<name>A0ABW0BL84_9ACTN</name>
<sequence length="364" mass="41130">MSTGASVVFLLVIGTRLFLPLAIPRWPLPALIACLIVDGIDQSVFQWFGYDPPGYQSYDKAMDVWYLAIAYLATLRNWQSLPAYRVGQFLYFYRLVGVMIFELTHVRALLLVFANTFEYFFIAYEAWRTRWSPLRLLMKGWVLTAAAIWIFIKLPQEYWIHVAQLDLTDELKANWWLGPLIVVGILALLAVFWFVVKPRLPAPDWGWRFRADPLPEEMDTAAEQAAWRADNSRVRSAATFEKVVLTGLITVIFSQTLPGVKASNLELFIGVTFVVVANSAIWLAVQRRGRSIESMTLGFIVRTLINIGIVIVAEILLGPGPDVNGGATLFYLMMISVLTLMHDRWSPVLGWRQVEASRAAAAAD</sequence>
<keyword evidence="3" id="KW-1185">Reference proteome</keyword>
<protein>
    <submittedName>
        <fullName evidence="2">Uncharacterized protein</fullName>
    </submittedName>
</protein>
<dbReference type="RefSeq" id="WP_378590921.1">
    <property type="nucleotide sequence ID" value="NZ_JBHSKD010000015.1"/>
</dbReference>
<accession>A0ABW0BL84</accession>
<reference evidence="3" key="1">
    <citation type="journal article" date="2019" name="Int. J. Syst. Evol. Microbiol.">
        <title>The Global Catalogue of Microorganisms (GCM) 10K type strain sequencing project: providing services to taxonomists for standard genome sequencing and annotation.</title>
        <authorList>
            <consortium name="The Broad Institute Genomics Platform"/>
            <consortium name="The Broad Institute Genome Sequencing Center for Infectious Disease"/>
            <person name="Wu L."/>
            <person name="Ma J."/>
        </authorList>
    </citation>
    <scope>NUCLEOTIDE SEQUENCE [LARGE SCALE GENOMIC DNA]</scope>
    <source>
        <strain evidence="3">DFY41</strain>
    </source>
</reference>